<evidence type="ECO:0000256" key="1">
    <source>
        <dbReference type="ARBA" id="ARBA00000085"/>
    </source>
</evidence>
<dbReference type="EMBL" id="JASCRY010000002">
    <property type="protein sequence ID" value="MDI5949619.1"/>
    <property type="molecule type" value="Genomic_DNA"/>
</dbReference>
<comment type="caution">
    <text evidence="7">The sequence shown here is derived from an EMBL/GenBank/DDBJ whole genome shotgun (WGS) entry which is preliminary data.</text>
</comment>
<keyword evidence="5" id="KW-0418">Kinase</keyword>
<dbReference type="GO" id="GO:0004673">
    <property type="term" value="F:protein histidine kinase activity"/>
    <property type="evidence" value="ECO:0007669"/>
    <property type="project" value="UniProtKB-EC"/>
</dbReference>
<evidence type="ECO:0000256" key="2">
    <source>
        <dbReference type="ARBA" id="ARBA00012438"/>
    </source>
</evidence>
<name>A0AAW6TL95_9FLAO</name>
<evidence type="ECO:0000256" key="3">
    <source>
        <dbReference type="ARBA" id="ARBA00022553"/>
    </source>
</evidence>
<reference evidence="7 8" key="1">
    <citation type="submission" date="2023-04" db="EMBL/GenBank/DDBJ databases">
        <title>Two novel species of Flavobacterium.</title>
        <authorList>
            <person name="Liu Q."/>
            <person name="Xin Y.-H."/>
        </authorList>
    </citation>
    <scope>NUCLEOTIDE SEQUENCE [LARGE SCALE GENOMIC DNA]</scope>
    <source>
        <strain evidence="7 8">LB2P87</strain>
    </source>
</reference>
<feature type="domain" description="Histidine kinase/HSP90-like ATPase" evidence="6">
    <location>
        <begin position="4"/>
        <end position="57"/>
    </location>
</feature>
<proteinExistence type="predicted"/>
<dbReference type="Pfam" id="PF02518">
    <property type="entry name" value="HATPase_c"/>
    <property type="match status" value="1"/>
</dbReference>
<dbReference type="Proteomes" id="UP001228643">
    <property type="component" value="Unassembled WGS sequence"/>
</dbReference>
<keyword evidence="8" id="KW-1185">Reference proteome</keyword>
<evidence type="ECO:0000259" key="6">
    <source>
        <dbReference type="Pfam" id="PF02518"/>
    </source>
</evidence>
<evidence type="ECO:0000313" key="7">
    <source>
        <dbReference type="EMBL" id="MDI5949619.1"/>
    </source>
</evidence>
<dbReference type="InterPro" id="IPR003594">
    <property type="entry name" value="HATPase_dom"/>
</dbReference>
<keyword evidence="7" id="KW-0547">Nucleotide-binding</keyword>
<sequence length="59" mass="6745">MKKNKHKLFGMYKTFHGNEDAKGIGLFITKNQLEAMDGKIEVESEVGHGSNFKIYLNEK</sequence>
<keyword evidence="7" id="KW-0067">ATP-binding</keyword>
<evidence type="ECO:0000313" key="8">
    <source>
        <dbReference type="Proteomes" id="UP001228643"/>
    </source>
</evidence>
<dbReference type="SUPFAM" id="SSF55874">
    <property type="entry name" value="ATPase domain of HSP90 chaperone/DNA topoisomerase II/histidine kinase"/>
    <property type="match status" value="1"/>
</dbReference>
<dbReference type="PRINTS" id="PR00344">
    <property type="entry name" value="BCTRLSENSOR"/>
</dbReference>
<comment type="catalytic activity">
    <reaction evidence="1">
        <text>ATP + protein L-histidine = ADP + protein N-phospho-L-histidine.</text>
        <dbReference type="EC" id="2.7.13.3"/>
    </reaction>
</comment>
<dbReference type="Gene3D" id="3.30.565.10">
    <property type="entry name" value="Histidine kinase-like ATPase, C-terminal domain"/>
    <property type="match status" value="1"/>
</dbReference>
<keyword evidence="4" id="KW-0808">Transferase</keyword>
<dbReference type="InterPro" id="IPR036890">
    <property type="entry name" value="HATPase_C_sf"/>
</dbReference>
<dbReference type="EC" id="2.7.13.3" evidence="2"/>
<dbReference type="AlphaFoldDB" id="A0AAW6TL95"/>
<evidence type="ECO:0000256" key="5">
    <source>
        <dbReference type="ARBA" id="ARBA00022777"/>
    </source>
</evidence>
<dbReference type="PANTHER" id="PTHR43304">
    <property type="entry name" value="PHYTOCHROME-LIKE PROTEIN CPH1"/>
    <property type="match status" value="1"/>
</dbReference>
<dbReference type="GO" id="GO:0005524">
    <property type="term" value="F:ATP binding"/>
    <property type="evidence" value="ECO:0007669"/>
    <property type="project" value="UniProtKB-KW"/>
</dbReference>
<dbReference type="InterPro" id="IPR004358">
    <property type="entry name" value="Sig_transdc_His_kin-like_C"/>
</dbReference>
<dbReference type="InterPro" id="IPR052162">
    <property type="entry name" value="Sensor_kinase/Photoreceptor"/>
</dbReference>
<organism evidence="7 8">
    <name type="scientific">Flavobacterium yafengii</name>
    <dbReference type="NCBI Taxonomy" id="3041253"/>
    <lineage>
        <taxon>Bacteria</taxon>
        <taxon>Pseudomonadati</taxon>
        <taxon>Bacteroidota</taxon>
        <taxon>Flavobacteriia</taxon>
        <taxon>Flavobacteriales</taxon>
        <taxon>Flavobacteriaceae</taxon>
        <taxon>Flavobacterium</taxon>
    </lineage>
</organism>
<evidence type="ECO:0000256" key="4">
    <source>
        <dbReference type="ARBA" id="ARBA00022679"/>
    </source>
</evidence>
<accession>A0AAW6TL95</accession>
<gene>
    <name evidence="7" type="ORF">QLS97_08165</name>
</gene>
<keyword evidence="3" id="KW-0597">Phosphoprotein</keyword>
<dbReference type="PANTHER" id="PTHR43304:SF1">
    <property type="entry name" value="PAC DOMAIN-CONTAINING PROTEIN"/>
    <property type="match status" value="1"/>
</dbReference>
<protein>
    <recommendedName>
        <fullName evidence="2">histidine kinase</fullName>
        <ecNumber evidence="2">2.7.13.3</ecNumber>
    </recommendedName>
</protein>